<keyword evidence="2 6" id="KW-0479">Metal-binding</keyword>
<keyword evidence="6" id="KW-0539">Nucleus</keyword>
<dbReference type="GO" id="GO:0006355">
    <property type="term" value="P:regulation of DNA-templated transcription"/>
    <property type="evidence" value="ECO:0007669"/>
    <property type="project" value="UniProtKB-UniRule"/>
</dbReference>
<reference evidence="10 11" key="1">
    <citation type="journal article" date="2019" name="Nat. Plants">
        <title>Stout camphor tree genome fills gaps in understanding of flowering plant genome evolution.</title>
        <authorList>
            <person name="Chaw S.M."/>
            <person name="Liu Y.C."/>
            <person name="Wu Y.W."/>
            <person name="Wang H.Y."/>
            <person name="Lin C.I."/>
            <person name="Wu C.S."/>
            <person name="Ke H.M."/>
            <person name="Chang L.Y."/>
            <person name="Hsu C.Y."/>
            <person name="Yang H.T."/>
            <person name="Sudianto E."/>
            <person name="Hsu M.H."/>
            <person name="Wu K.P."/>
            <person name="Wang L.N."/>
            <person name="Leebens-Mack J.H."/>
            <person name="Tsai I.J."/>
        </authorList>
    </citation>
    <scope>NUCLEOTIDE SEQUENCE [LARGE SCALE GENOMIC DNA]</scope>
    <source>
        <strain evidence="11">cv. Chaw 1501</strain>
        <tissue evidence="10">Young leaves</tissue>
    </source>
</reference>
<dbReference type="GO" id="GO:0005634">
    <property type="term" value="C:nucleus"/>
    <property type="evidence" value="ECO:0007669"/>
    <property type="project" value="UniProtKB-SubCell"/>
</dbReference>
<dbReference type="Pfam" id="PF10551">
    <property type="entry name" value="MULE"/>
    <property type="match status" value="1"/>
</dbReference>
<feature type="region of interest" description="Disordered" evidence="7">
    <location>
        <begin position="483"/>
        <end position="502"/>
    </location>
</feature>
<evidence type="ECO:0000256" key="2">
    <source>
        <dbReference type="ARBA" id="ARBA00022723"/>
    </source>
</evidence>
<dbReference type="Pfam" id="PF04434">
    <property type="entry name" value="SWIM"/>
    <property type="match status" value="1"/>
</dbReference>
<name>A0A3S3MPT7_9MAGN</name>
<dbReference type="EMBL" id="QPKB01000002">
    <property type="protein sequence ID" value="RWR77504.1"/>
    <property type="molecule type" value="Genomic_DNA"/>
</dbReference>
<protein>
    <recommendedName>
        <fullName evidence="6">Protein FAR1-RELATED SEQUENCE</fullName>
    </recommendedName>
</protein>
<dbReference type="InterPro" id="IPR004330">
    <property type="entry name" value="FAR1_DNA_bnd_dom"/>
</dbReference>
<proteinExistence type="inferred from homology"/>
<comment type="similarity">
    <text evidence="1 6">Belongs to the FHY3/FAR1 family.</text>
</comment>
<dbReference type="OrthoDB" id="1927586at2759"/>
<dbReference type="PANTHER" id="PTHR31669">
    <property type="entry name" value="PROTEIN FAR1-RELATED SEQUENCE 10-RELATED"/>
    <property type="match status" value="1"/>
</dbReference>
<sequence>MIHQNNIFVGDFFVLISAFFRLFLLLNCKMDPRITRSTASKEPQLGSGRSGSGEGRMTVDMNAPLREMDEVVENPDERALERAPLESEGAQNGEPCIGMEFDSEDAVKTFYYDYAMRVGFSVRSNLRRRSMRDGSTIALEFVCSKEGFRREKHPSKRAETRNGCKAMIKVRKAESGKWAVTRFLNEHNHELETPRKLPLLRARRRISNAVKNPNYTPSLRKRTLGRDSQYLLDYFKGMQVKNPSFFYAVRLDDEYRMTNFFWIDARSRMAYNYFGDVVIFDTTYKTNRYGMPFAPFLGANHHKQPISFGCALLLDESEASLVWLFSTWLEAMSGRYPISIVAEHDPAIGAAIAKVFPKTNYRFCKRHIIREFHDRLGHVDSDHKDFIKDFFECINMTELNDEFDSRWWSFINKYGLKDNEWLQSLYKTREQWVQVYLQDTFIANISVDQLSENINSFFGGYLKIHTPLQEFVEQLEKIINSQHEKELEDDSKTRNTKPLSKTGLPMESQVAEIYTTAIFLEFQEQLFQSLRHIADIMKEDGPIITFRVAEFGVGKTVYAVTLDVMDVKASCSCQMFEYAGIPCRHILRVFSVKNIMLLPSNYILKRWTRNATMRVVPDDHNIEIQGGCQESRSLRYDDLCRQAVKYASEGATTSNIYNVAMRALRKAFEEVVASKKDDWMVGQPSSLINFGAHQDSICEGSLPDNTAGHAALLDPRRRATRGHPTTRFLLENQRLHGGIAGELGFPDRILGVPTNSAMDLYEPSGIFTLEHDNFPQVAHGTSFRDRDTFPQ</sequence>
<evidence type="ECO:0000256" key="3">
    <source>
        <dbReference type="ARBA" id="ARBA00022771"/>
    </source>
</evidence>
<organism evidence="10 11">
    <name type="scientific">Cinnamomum micranthum f. kanehirae</name>
    <dbReference type="NCBI Taxonomy" id="337451"/>
    <lineage>
        <taxon>Eukaryota</taxon>
        <taxon>Viridiplantae</taxon>
        <taxon>Streptophyta</taxon>
        <taxon>Embryophyta</taxon>
        <taxon>Tracheophyta</taxon>
        <taxon>Spermatophyta</taxon>
        <taxon>Magnoliopsida</taxon>
        <taxon>Magnoliidae</taxon>
        <taxon>Laurales</taxon>
        <taxon>Lauraceae</taxon>
        <taxon>Cinnamomum</taxon>
    </lineage>
</organism>
<feature type="compositionally biased region" description="Basic and acidic residues" evidence="7">
    <location>
        <begin position="76"/>
        <end position="85"/>
    </location>
</feature>
<feature type="domain" description="SWIM-type" evidence="9">
    <location>
        <begin position="558"/>
        <end position="594"/>
    </location>
</feature>
<keyword evidence="8" id="KW-0472">Membrane</keyword>
<feature type="compositionally biased region" description="Basic and acidic residues" evidence="7">
    <location>
        <begin position="483"/>
        <end position="493"/>
    </location>
</feature>
<evidence type="ECO:0000313" key="10">
    <source>
        <dbReference type="EMBL" id="RWR77504.1"/>
    </source>
</evidence>
<feature type="region of interest" description="Disordered" evidence="7">
    <location>
        <begin position="76"/>
        <end position="97"/>
    </location>
</feature>
<dbReference type="GO" id="GO:0008270">
    <property type="term" value="F:zinc ion binding"/>
    <property type="evidence" value="ECO:0007669"/>
    <property type="project" value="UniProtKB-UniRule"/>
</dbReference>
<evidence type="ECO:0000259" key="9">
    <source>
        <dbReference type="PROSITE" id="PS50966"/>
    </source>
</evidence>
<gene>
    <name evidence="10" type="ORF">CKAN_00599300</name>
</gene>
<evidence type="ECO:0000256" key="8">
    <source>
        <dbReference type="SAM" id="Phobius"/>
    </source>
</evidence>
<dbReference type="PANTHER" id="PTHR31669:SF251">
    <property type="entry name" value="PROTEIN FAR1-RELATED SEQUENCE"/>
    <property type="match status" value="1"/>
</dbReference>
<comment type="subcellular location">
    <subcellularLocation>
        <location evidence="6">Nucleus</location>
    </subcellularLocation>
</comment>
<dbReference type="InterPro" id="IPR031052">
    <property type="entry name" value="FHY3/FAR1"/>
</dbReference>
<keyword evidence="11" id="KW-1185">Reference proteome</keyword>
<dbReference type="STRING" id="337451.A0A3S3MPT7"/>
<evidence type="ECO:0000256" key="1">
    <source>
        <dbReference type="ARBA" id="ARBA00005889"/>
    </source>
</evidence>
<evidence type="ECO:0000256" key="4">
    <source>
        <dbReference type="ARBA" id="ARBA00022833"/>
    </source>
</evidence>
<dbReference type="PROSITE" id="PS50966">
    <property type="entry name" value="ZF_SWIM"/>
    <property type="match status" value="1"/>
</dbReference>
<comment type="function">
    <text evidence="6">Putative transcription activator involved in regulating light control of development.</text>
</comment>
<dbReference type="Pfam" id="PF03101">
    <property type="entry name" value="FAR1"/>
    <property type="match status" value="1"/>
</dbReference>
<evidence type="ECO:0000313" key="11">
    <source>
        <dbReference type="Proteomes" id="UP000283530"/>
    </source>
</evidence>
<dbReference type="SMART" id="SM00575">
    <property type="entry name" value="ZnF_PMZ"/>
    <property type="match status" value="1"/>
</dbReference>
<evidence type="ECO:0000256" key="5">
    <source>
        <dbReference type="PROSITE-ProRule" id="PRU00325"/>
    </source>
</evidence>
<dbReference type="Proteomes" id="UP000283530">
    <property type="component" value="Unassembled WGS sequence"/>
</dbReference>
<dbReference type="InterPro" id="IPR006564">
    <property type="entry name" value="Znf_PMZ"/>
</dbReference>
<feature type="transmembrane region" description="Helical" evidence="8">
    <location>
        <begin position="7"/>
        <end position="26"/>
    </location>
</feature>
<comment type="caution">
    <text evidence="10">The sequence shown here is derived from an EMBL/GenBank/DDBJ whole genome shotgun (WGS) entry which is preliminary data.</text>
</comment>
<keyword evidence="8" id="KW-0812">Transmembrane</keyword>
<accession>A0A3S3MPT7</accession>
<dbReference type="InterPro" id="IPR018289">
    <property type="entry name" value="MULE_transposase_dom"/>
</dbReference>
<evidence type="ECO:0000256" key="6">
    <source>
        <dbReference type="RuleBase" id="RU367018"/>
    </source>
</evidence>
<evidence type="ECO:0000256" key="7">
    <source>
        <dbReference type="SAM" id="MobiDB-lite"/>
    </source>
</evidence>
<dbReference type="AlphaFoldDB" id="A0A3S3MPT7"/>
<keyword evidence="3 5" id="KW-0863">Zinc-finger</keyword>
<keyword evidence="8" id="KW-1133">Transmembrane helix</keyword>
<dbReference type="InterPro" id="IPR007527">
    <property type="entry name" value="Znf_SWIM"/>
</dbReference>
<keyword evidence="4 6" id="KW-0862">Zinc</keyword>
<feature type="region of interest" description="Disordered" evidence="7">
    <location>
        <begin position="37"/>
        <end position="58"/>
    </location>
</feature>